<organism evidence="12 13">
    <name type="scientific">Nocardioides ginsengisegetis</name>
    <dbReference type="NCBI Taxonomy" id="661491"/>
    <lineage>
        <taxon>Bacteria</taxon>
        <taxon>Bacillati</taxon>
        <taxon>Actinomycetota</taxon>
        <taxon>Actinomycetes</taxon>
        <taxon>Propionibacteriales</taxon>
        <taxon>Nocardioidaceae</taxon>
        <taxon>Nocardioides</taxon>
    </lineage>
</organism>
<feature type="transmembrane region" description="Helical" evidence="10">
    <location>
        <begin position="7"/>
        <end position="29"/>
    </location>
</feature>
<dbReference type="CDD" id="cd16917">
    <property type="entry name" value="HATPase_UhpB-NarQ-NarX-like"/>
    <property type="match status" value="1"/>
</dbReference>
<feature type="region of interest" description="Disordered" evidence="9">
    <location>
        <begin position="512"/>
        <end position="531"/>
    </location>
</feature>
<feature type="transmembrane region" description="Helical" evidence="10">
    <location>
        <begin position="102"/>
        <end position="123"/>
    </location>
</feature>
<dbReference type="InterPro" id="IPR003594">
    <property type="entry name" value="HATPase_dom"/>
</dbReference>
<evidence type="ECO:0000256" key="10">
    <source>
        <dbReference type="SAM" id="Phobius"/>
    </source>
</evidence>
<dbReference type="Pfam" id="PF07730">
    <property type="entry name" value="HisKA_3"/>
    <property type="match status" value="1"/>
</dbReference>
<evidence type="ECO:0000313" key="12">
    <source>
        <dbReference type="EMBL" id="MBA8803973.1"/>
    </source>
</evidence>
<dbReference type="GO" id="GO:0046983">
    <property type="term" value="F:protein dimerization activity"/>
    <property type="evidence" value="ECO:0007669"/>
    <property type="project" value="InterPro"/>
</dbReference>
<accession>A0A7W3J0D1</accession>
<evidence type="ECO:0000313" key="13">
    <source>
        <dbReference type="Proteomes" id="UP000580910"/>
    </source>
</evidence>
<feature type="transmembrane region" description="Helical" evidence="10">
    <location>
        <begin position="35"/>
        <end position="54"/>
    </location>
</feature>
<dbReference type="EMBL" id="JACGXA010000001">
    <property type="protein sequence ID" value="MBA8803973.1"/>
    <property type="molecule type" value="Genomic_DNA"/>
</dbReference>
<keyword evidence="7" id="KW-0902">Two-component regulatory system</keyword>
<keyword evidence="4 10" id="KW-0812">Transmembrane</keyword>
<dbReference type="PANTHER" id="PTHR24421">
    <property type="entry name" value="NITRATE/NITRITE SENSOR PROTEIN NARX-RELATED"/>
    <property type="match status" value="1"/>
</dbReference>
<dbReference type="SMART" id="SM00387">
    <property type="entry name" value="HATPase_c"/>
    <property type="match status" value="1"/>
</dbReference>
<dbReference type="Proteomes" id="UP000580910">
    <property type="component" value="Unassembled WGS sequence"/>
</dbReference>
<dbReference type="RefSeq" id="WP_182539213.1">
    <property type="nucleotide sequence ID" value="NZ_JACGXA010000001.1"/>
</dbReference>
<dbReference type="GO" id="GO:0005886">
    <property type="term" value="C:plasma membrane"/>
    <property type="evidence" value="ECO:0007669"/>
    <property type="project" value="UniProtKB-SubCell"/>
</dbReference>
<dbReference type="InterPro" id="IPR011712">
    <property type="entry name" value="Sig_transdc_His_kin_sub3_dim/P"/>
</dbReference>
<feature type="domain" description="Histidine kinase/HSP90-like ATPase" evidence="11">
    <location>
        <begin position="424"/>
        <end position="515"/>
    </location>
</feature>
<proteinExistence type="predicted"/>
<evidence type="ECO:0000256" key="8">
    <source>
        <dbReference type="ARBA" id="ARBA00023136"/>
    </source>
</evidence>
<dbReference type="GO" id="GO:0000155">
    <property type="term" value="F:phosphorelay sensor kinase activity"/>
    <property type="evidence" value="ECO:0007669"/>
    <property type="project" value="InterPro"/>
</dbReference>
<evidence type="ECO:0000256" key="1">
    <source>
        <dbReference type="ARBA" id="ARBA00004651"/>
    </source>
</evidence>
<keyword evidence="8 10" id="KW-0472">Membrane</keyword>
<keyword evidence="6 10" id="KW-1133">Transmembrane helix</keyword>
<keyword evidence="3" id="KW-0808">Transferase</keyword>
<comment type="caution">
    <text evidence="12">The sequence shown here is derived from an EMBL/GenBank/DDBJ whole genome shotgun (WGS) entry which is preliminary data.</text>
</comment>
<dbReference type="Gene3D" id="1.20.5.1930">
    <property type="match status" value="1"/>
</dbReference>
<feature type="transmembrane region" description="Helical" evidence="10">
    <location>
        <begin position="66"/>
        <end position="90"/>
    </location>
</feature>
<evidence type="ECO:0000256" key="3">
    <source>
        <dbReference type="ARBA" id="ARBA00022679"/>
    </source>
</evidence>
<comment type="subcellular location">
    <subcellularLocation>
        <location evidence="1">Cell membrane</location>
        <topology evidence="1">Multi-pass membrane protein</topology>
    </subcellularLocation>
</comment>
<dbReference type="Gene3D" id="3.30.565.10">
    <property type="entry name" value="Histidine kinase-like ATPase, C-terminal domain"/>
    <property type="match status" value="1"/>
</dbReference>
<keyword evidence="5 12" id="KW-0418">Kinase</keyword>
<keyword evidence="2" id="KW-1003">Cell membrane</keyword>
<evidence type="ECO:0000259" key="11">
    <source>
        <dbReference type="SMART" id="SM00387"/>
    </source>
</evidence>
<evidence type="ECO:0000256" key="6">
    <source>
        <dbReference type="ARBA" id="ARBA00022989"/>
    </source>
</evidence>
<reference evidence="12 13" key="1">
    <citation type="submission" date="2020-07" db="EMBL/GenBank/DDBJ databases">
        <title>Sequencing the genomes of 1000 actinobacteria strains.</title>
        <authorList>
            <person name="Klenk H.-P."/>
        </authorList>
    </citation>
    <scope>NUCLEOTIDE SEQUENCE [LARGE SCALE GENOMIC DNA]</scope>
    <source>
        <strain evidence="12 13">DSM 21349</strain>
    </source>
</reference>
<evidence type="ECO:0000256" key="2">
    <source>
        <dbReference type="ARBA" id="ARBA00022475"/>
    </source>
</evidence>
<gene>
    <name evidence="12" type="ORF">FB382_002264</name>
</gene>
<protein>
    <submittedName>
        <fullName evidence="12">Signal transduction histidine kinase</fullName>
    </submittedName>
</protein>
<name>A0A7W3J0D1_9ACTN</name>
<dbReference type="Pfam" id="PF02518">
    <property type="entry name" value="HATPase_c"/>
    <property type="match status" value="1"/>
</dbReference>
<evidence type="ECO:0000256" key="4">
    <source>
        <dbReference type="ARBA" id="ARBA00022692"/>
    </source>
</evidence>
<keyword evidence="13" id="KW-1185">Reference proteome</keyword>
<evidence type="ECO:0000256" key="5">
    <source>
        <dbReference type="ARBA" id="ARBA00022777"/>
    </source>
</evidence>
<dbReference type="InterPro" id="IPR050482">
    <property type="entry name" value="Sensor_HK_TwoCompSys"/>
</dbReference>
<evidence type="ECO:0000256" key="9">
    <source>
        <dbReference type="SAM" id="MobiDB-lite"/>
    </source>
</evidence>
<dbReference type="SUPFAM" id="SSF55874">
    <property type="entry name" value="ATPase domain of HSP90 chaperone/DNA topoisomerase II/histidine kinase"/>
    <property type="match status" value="1"/>
</dbReference>
<evidence type="ECO:0000256" key="7">
    <source>
        <dbReference type="ARBA" id="ARBA00023012"/>
    </source>
</evidence>
<sequence length="531" mass="55388">MTSHDRQFLRLSAVARGFVLVALVAPVLWSRDSPALVALAAVGAVWVLGTLAQARSGWPVMTTSTLEAATIGSICGFSIHTSLAVLGALAVPPFVAALRLGWRGMLLALSAELVAVVAIPVAAFGALTGDQAFGAFTWCMTGLGMGLIAGFVHATLEQENDPLAPYHYAQALIRELIDLSGGLSSGLEPVALGGVILSAVRDDLPAESTVLYVPRGDSLTPLITKSASDTDALGGAAEELAVEAWALSRPLVDGGVFAFPLVSEAGTIAVVAGVLSDRVDLKLIALEQKIAALSDRLAASAVHLDTALLFASFRDAATAEERRRLAREMHDGVAQDIASLGYLVDALAARAGSPEQAARIAVLRERITAVVAEVRRSVLTLRTTVGTSESLGTAIGAIARNLTEVSHVPIHVTLDERTTRLRPEVEAELFRIAQEAMTNAVRHAHATRIDVHCQVHAPAATITVTDDGLGLQQARSDSHGLEIMHERALLIGAHLTITDREAGGAAVTVRIPEQSGDPSSVGSDNDAIVGA</sequence>
<feature type="transmembrane region" description="Helical" evidence="10">
    <location>
        <begin position="135"/>
        <end position="156"/>
    </location>
</feature>
<dbReference type="PANTHER" id="PTHR24421:SF37">
    <property type="entry name" value="SENSOR HISTIDINE KINASE NARS"/>
    <property type="match status" value="1"/>
</dbReference>
<dbReference type="InterPro" id="IPR036890">
    <property type="entry name" value="HATPase_C_sf"/>
</dbReference>
<dbReference type="AlphaFoldDB" id="A0A7W3J0D1"/>